<dbReference type="InterPro" id="IPR018645">
    <property type="entry name" value="OapC-like"/>
</dbReference>
<dbReference type="EMBL" id="AM114193">
    <property type="protein sequence ID" value="CAJ37039.1"/>
    <property type="molecule type" value="Genomic_DNA"/>
</dbReference>
<dbReference type="eggNOG" id="arCOG04417">
    <property type="taxonomic scope" value="Archaea"/>
</dbReference>
<dbReference type="RefSeq" id="WP_012035530.1">
    <property type="nucleotide sequence ID" value="NC_009464.1"/>
</dbReference>
<protein>
    <recommendedName>
        <fullName evidence="4">Zn-ribbon containing protein</fullName>
    </recommendedName>
</protein>
<sequence length="159" mass="17401">MPHRCTDCKNIIESGSIDLKMGCPVCGCKKFQYVRPKKVAKPASTASSPTVAEYVAQAEKLARAELEASQAARENIEKSVEPTAKPGEKQAEPSPSAPAGRQEGPRIESVRIIEPGTYDINLPVLMNRKELVMSKEEGSYFVDLPSALKAGKKSWRKKK</sequence>
<dbReference type="KEGG" id="rci:RCIX1858"/>
<evidence type="ECO:0008006" key="4">
    <source>
        <dbReference type="Google" id="ProtNLM"/>
    </source>
</evidence>
<dbReference type="GeneID" id="5144594"/>
<dbReference type="STRING" id="351160.RCIX1858"/>
<accession>Q0W3K4</accession>
<organism evidence="2 3">
    <name type="scientific">Methanocella arvoryzae (strain DSM 22066 / NBRC 105507 / MRE50)</name>
    <dbReference type="NCBI Taxonomy" id="351160"/>
    <lineage>
        <taxon>Archaea</taxon>
        <taxon>Methanobacteriati</taxon>
        <taxon>Methanobacteriota</taxon>
        <taxon>Stenosarchaea group</taxon>
        <taxon>Methanomicrobia</taxon>
        <taxon>Methanocellales</taxon>
        <taxon>Methanocellaceae</taxon>
        <taxon>Methanocella</taxon>
    </lineage>
</organism>
<keyword evidence="3" id="KW-1185">Reference proteome</keyword>
<dbReference type="AlphaFoldDB" id="Q0W3K4"/>
<evidence type="ECO:0000256" key="1">
    <source>
        <dbReference type="SAM" id="MobiDB-lite"/>
    </source>
</evidence>
<evidence type="ECO:0000313" key="3">
    <source>
        <dbReference type="Proteomes" id="UP000000663"/>
    </source>
</evidence>
<dbReference type="OrthoDB" id="78050at2157"/>
<evidence type="ECO:0000313" key="2">
    <source>
        <dbReference type="EMBL" id="CAJ37039.1"/>
    </source>
</evidence>
<feature type="compositionally biased region" description="Basic and acidic residues" evidence="1">
    <location>
        <begin position="74"/>
        <end position="91"/>
    </location>
</feature>
<feature type="region of interest" description="Disordered" evidence="1">
    <location>
        <begin position="66"/>
        <end position="110"/>
    </location>
</feature>
<dbReference type="Proteomes" id="UP000000663">
    <property type="component" value="Chromosome"/>
</dbReference>
<name>Q0W3K4_METAR</name>
<reference evidence="2 3" key="1">
    <citation type="journal article" date="2006" name="Science">
        <title>Genome of rice cluster I archaea -- the key methane producers in the rice rhizosphere.</title>
        <authorList>
            <person name="Erkel C."/>
            <person name="Kube M."/>
            <person name="Reinhardt R."/>
            <person name="Liesack W."/>
        </authorList>
    </citation>
    <scope>NUCLEOTIDE SEQUENCE [LARGE SCALE GENOMIC DNA]</scope>
    <source>
        <strain evidence="3">DSM 22066 / NBRC 105507 / MRE50</strain>
    </source>
</reference>
<gene>
    <name evidence="2" type="ORF">RCIX1858</name>
</gene>
<dbReference type="Pfam" id="PF09845">
    <property type="entry name" value="OapC"/>
    <property type="match status" value="1"/>
</dbReference>
<proteinExistence type="predicted"/>